<feature type="active site" evidence="9">
    <location>
        <position position="274"/>
    </location>
</feature>
<keyword evidence="6 8" id="KW-0645">Protease</keyword>
<keyword evidence="4 8" id="KW-0031">Aminopeptidase</keyword>
<evidence type="ECO:0000313" key="13">
    <source>
        <dbReference type="Proteomes" id="UP000193944"/>
    </source>
</evidence>
<dbReference type="GO" id="GO:0006508">
    <property type="term" value="P:proteolysis"/>
    <property type="evidence" value="ECO:0007669"/>
    <property type="project" value="UniProtKB-KW"/>
</dbReference>
<protein>
    <recommendedName>
        <fullName evidence="8 10">Proline iminopeptidase</fullName>
        <shortName evidence="8">PIP</shortName>
        <ecNumber evidence="8 10">3.4.11.5</ecNumber>
    </recommendedName>
    <alternativeName>
        <fullName evidence="8">Prolyl aminopeptidase</fullName>
    </alternativeName>
</protein>
<dbReference type="InterPro" id="IPR029058">
    <property type="entry name" value="AB_hydrolase_fold"/>
</dbReference>
<feature type="active site" description="Nucleophile" evidence="9">
    <location>
        <position position="118"/>
    </location>
</feature>
<evidence type="ECO:0000256" key="3">
    <source>
        <dbReference type="ARBA" id="ARBA00010088"/>
    </source>
</evidence>
<dbReference type="PANTHER" id="PTHR43722">
    <property type="entry name" value="PROLINE IMINOPEPTIDASE"/>
    <property type="match status" value="1"/>
</dbReference>
<dbReference type="Gene3D" id="3.40.50.1820">
    <property type="entry name" value="alpha/beta hydrolase"/>
    <property type="match status" value="1"/>
</dbReference>
<name>A0A1Y1X3P6_9FUNG</name>
<dbReference type="OrthoDB" id="10249433at2759"/>
<dbReference type="InterPro" id="IPR002410">
    <property type="entry name" value="Peptidase_S33"/>
</dbReference>
<dbReference type="InterPro" id="IPR000073">
    <property type="entry name" value="AB_hydrolase_1"/>
</dbReference>
<dbReference type="GO" id="GO:0005737">
    <property type="term" value="C:cytoplasm"/>
    <property type="evidence" value="ECO:0007669"/>
    <property type="project" value="UniProtKB-SubCell"/>
</dbReference>
<dbReference type="PRINTS" id="PR00793">
    <property type="entry name" value="PROAMNOPTASE"/>
</dbReference>
<comment type="subcellular location">
    <subcellularLocation>
        <location evidence="2 8">Cytoplasm</location>
    </subcellularLocation>
</comment>
<evidence type="ECO:0000256" key="7">
    <source>
        <dbReference type="ARBA" id="ARBA00022801"/>
    </source>
</evidence>
<keyword evidence="13" id="KW-1185">Reference proteome</keyword>
<dbReference type="Proteomes" id="UP000193944">
    <property type="component" value="Unassembled WGS sequence"/>
</dbReference>
<dbReference type="Pfam" id="PF00561">
    <property type="entry name" value="Abhydrolase_1"/>
    <property type="match status" value="1"/>
</dbReference>
<evidence type="ECO:0000313" key="12">
    <source>
        <dbReference type="EMBL" id="ORX80322.1"/>
    </source>
</evidence>
<evidence type="ECO:0000256" key="5">
    <source>
        <dbReference type="ARBA" id="ARBA00022490"/>
    </source>
</evidence>
<comment type="caution">
    <text evidence="12">The sequence shown here is derived from an EMBL/GenBank/DDBJ whole genome shotgun (WGS) entry which is preliminary data.</text>
</comment>
<gene>
    <name evidence="12" type="ORF">BCR32DRAFT_220983</name>
</gene>
<evidence type="ECO:0000256" key="10">
    <source>
        <dbReference type="RuleBase" id="RU003421"/>
    </source>
</evidence>
<feature type="domain" description="AB hydrolase-1" evidence="11">
    <location>
        <begin position="43"/>
        <end position="306"/>
    </location>
</feature>
<evidence type="ECO:0000256" key="2">
    <source>
        <dbReference type="ARBA" id="ARBA00004496"/>
    </source>
</evidence>
<evidence type="ECO:0000256" key="1">
    <source>
        <dbReference type="ARBA" id="ARBA00001585"/>
    </source>
</evidence>
<reference evidence="12 13" key="2">
    <citation type="submission" date="2016-08" db="EMBL/GenBank/DDBJ databases">
        <title>Pervasive Adenine N6-methylation of Active Genes in Fungi.</title>
        <authorList>
            <consortium name="DOE Joint Genome Institute"/>
            <person name="Mondo S.J."/>
            <person name="Dannebaum R.O."/>
            <person name="Kuo R.C."/>
            <person name="Labutti K."/>
            <person name="Haridas S."/>
            <person name="Kuo A."/>
            <person name="Salamov A."/>
            <person name="Ahrendt S.R."/>
            <person name="Lipzen A."/>
            <person name="Sullivan W."/>
            <person name="Andreopoulos W.B."/>
            <person name="Clum A."/>
            <person name="Lindquist E."/>
            <person name="Daum C."/>
            <person name="Ramamoorthy G.K."/>
            <person name="Gryganskyi A."/>
            <person name="Culley D."/>
            <person name="Magnuson J.K."/>
            <person name="James T.Y."/>
            <person name="O'Malley M.A."/>
            <person name="Stajich J.E."/>
            <person name="Spatafora J.W."/>
            <person name="Visel A."/>
            <person name="Grigoriev I.V."/>
        </authorList>
    </citation>
    <scope>NUCLEOTIDE SEQUENCE [LARGE SCALE GENOMIC DNA]</scope>
    <source>
        <strain evidence="12 13">S4</strain>
    </source>
</reference>
<sequence length="323" mass="37114">MASPQQNYTDLLYPEIEPFDTGFLKVSDIHNVYYEQSGNPNGNPVIYLHGGPGGGTHANDRRYFDPKVYRIILMDQRGCGKSTPPACLEQNTTWDLVSDIEKLREHLKIDKWVVFGGSWGSTLSLTYSETHPDRVKALILRGIFLLRDSEIHWFYQDGASHLFPDYWDGYLEPIPENERDNLVKAYYKRLTSDDEKEKLRCAKAWTRWEEATSKLYIDQKKIDMSEDLKFAAAFARIECHYFINKGFFDTPNYLLDNVDKIRNIPGVIVQGRYDCVCPATSAWALHKKWPEADLQIIPDCGHSANEYGITGRLVAAADKFKNL</sequence>
<keyword evidence="5 8" id="KW-0963">Cytoplasm</keyword>
<keyword evidence="7 8" id="KW-0378">Hydrolase</keyword>
<reference evidence="12 13" key="1">
    <citation type="submission" date="2016-08" db="EMBL/GenBank/DDBJ databases">
        <title>A Parts List for Fungal Cellulosomes Revealed by Comparative Genomics.</title>
        <authorList>
            <consortium name="DOE Joint Genome Institute"/>
            <person name="Haitjema C.H."/>
            <person name="Gilmore S.P."/>
            <person name="Henske J.K."/>
            <person name="Solomon K.V."/>
            <person name="De Groot R."/>
            <person name="Kuo A."/>
            <person name="Mondo S.J."/>
            <person name="Salamov A.A."/>
            <person name="Labutti K."/>
            <person name="Zhao Z."/>
            <person name="Chiniquy J."/>
            <person name="Barry K."/>
            <person name="Brewer H.M."/>
            <person name="Purvine S.O."/>
            <person name="Wright A.T."/>
            <person name="Boxma B."/>
            <person name="Van Alen T."/>
            <person name="Hackstein J.H."/>
            <person name="Baker S.E."/>
            <person name="Grigoriev I.V."/>
            <person name="O'Malley M.A."/>
        </authorList>
    </citation>
    <scope>NUCLEOTIDE SEQUENCE [LARGE SCALE GENOMIC DNA]</scope>
    <source>
        <strain evidence="12 13">S4</strain>
    </source>
</reference>
<evidence type="ECO:0000256" key="9">
    <source>
        <dbReference type="PIRSR" id="PIRSR006431-1"/>
    </source>
</evidence>
<dbReference type="EMBL" id="MCFG01000148">
    <property type="protein sequence ID" value="ORX80322.1"/>
    <property type="molecule type" value="Genomic_DNA"/>
</dbReference>
<dbReference type="GO" id="GO:0004177">
    <property type="term" value="F:aminopeptidase activity"/>
    <property type="evidence" value="ECO:0007669"/>
    <property type="project" value="UniProtKB-UniRule"/>
</dbReference>
<proteinExistence type="inferred from homology"/>
<dbReference type="AlphaFoldDB" id="A0A1Y1X3P6"/>
<dbReference type="NCBIfam" id="TIGR01249">
    <property type="entry name" value="pro_imino_pep_1"/>
    <property type="match status" value="1"/>
</dbReference>
<feature type="active site" description="Proton donor" evidence="9">
    <location>
        <position position="302"/>
    </location>
</feature>
<evidence type="ECO:0000259" key="11">
    <source>
        <dbReference type="Pfam" id="PF00561"/>
    </source>
</evidence>
<dbReference type="EC" id="3.4.11.5" evidence="8 10"/>
<dbReference type="PANTHER" id="PTHR43722:SF1">
    <property type="entry name" value="PROLINE IMINOPEPTIDASE"/>
    <property type="match status" value="1"/>
</dbReference>
<evidence type="ECO:0000256" key="6">
    <source>
        <dbReference type="ARBA" id="ARBA00022670"/>
    </source>
</evidence>
<organism evidence="12 13">
    <name type="scientific">Anaeromyces robustus</name>
    <dbReference type="NCBI Taxonomy" id="1754192"/>
    <lineage>
        <taxon>Eukaryota</taxon>
        <taxon>Fungi</taxon>
        <taxon>Fungi incertae sedis</taxon>
        <taxon>Chytridiomycota</taxon>
        <taxon>Chytridiomycota incertae sedis</taxon>
        <taxon>Neocallimastigomycetes</taxon>
        <taxon>Neocallimastigales</taxon>
        <taxon>Neocallimastigaceae</taxon>
        <taxon>Anaeromyces</taxon>
    </lineage>
</organism>
<dbReference type="SUPFAM" id="SSF53474">
    <property type="entry name" value="alpha/beta-Hydrolases"/>
    <property type="match status" value="1"/>
</dbReference>
<evidence type="ECO:0000256" key="8">
    <source>
        <dbReference type="PIRNR" id="PIRNR006431"/>
    </source>
</evidence>
<accession>A0A1Y1X3P6</accession>
<dbReference type="PRINTS" id="PR00111">
    <property type="entry name" value="ABHYDROLASE"/>
</dbReference>
<dbReference type="InterPro" id="IPR005944">
    <property type="entry name" value="Pro_iminopeptidase"/>
</dbReference>
<comment type="catalytic activity">
    <reaction evidence="1 8 10">
        <text>Release of N-terminal proline from a peptide.</text>
        <dbReference type="EC" id="3.4.11.5"/>
    </reaction>
</comment>
<dbReference type="PIRSF" id="PIRSF006431">
    <property type="entry name" value="Pept_S33"/>
    <property type="match status" value="1"/>
</dbReference>
<dbReference type="STRING" id="1754192.A0A1Y1X3P6"/>
<comment type="similarity">
    <text evidence="3 8 10">Belongs to the peptidase S33 family.</text>
</comment>
<evidence type="ECO:0000256" key="4">
    <source>
        <dbReference type="ARBA" id="ARBA00022438"/>
    </source>
</evidence>